<protein>
    <submittedName>
        <fullName evidence="1">Uncharacterized protein</fullName>
    </submittedName>
</protein>
<keyword evidence="2" id="KW-1185">Reference proteome</keyword>
<dbReference type="EMBL" id="AFVZ01000001">
    <property type="protein sequence ID" value="EHN58889.1"/>
    <property type="molecule type" value="Genomic_DNA"/>
</dbReference>
<organism evidence="1 2">
    <name type="scientific">Oenococcus kitaharae DSM 17330</name>
    <dbReference type="NCBI Taxonomy" id="1045004"/>
    <lineage>
        <taxon>Bacteria</taxon>
        <taxon>Bacillati</taxon>
        <taxon>Bacillota</taxon>
        <taxon>Bacilli</taxon>
        <taxon>Lactobacillales</taxon>
        <taxon>Lactobacillaceae</taxon>
        <taxon>Oenococcus</taxon>
    </lineage>
</organism>
<evidence type="ECO:0000313" key="2">
    <source>
        <dbReference type="Proteomes" id="UP000004959"/>
    </source>
</evidence>
<proteinExistence type="predicted"/>
<accession>G9WI04</accession>
<dbReference type="HOGENOM" id="CLU_2918135_0_0_9"/>
<dbReference type="PATRIC" id="fig|1045004.4.peg.782"/>
<reference evidence="1 2" key="1">
    <citation type="journal article" date="2012" name="PLoS ONE">
        <title>Functional divergence in the genus oenococcus as predicted by genome sequencing of the newly-described species, Oenococcus kitaharae.</title>
        <authorList>
            <person name="Borneman A.R."/>
            <person name="McCarthy J.M."/>
            <person name="Chambers P.J."/>
            <person name="Bartowsky E.J."/>
        </authorList>
    </citation>
    <scope>NUCLEOTIDE SEQUENCE [LARGE SCALE GENOMIC DNA]</scope>
    <source>
        <strain evidence="2">DSM17330</strain>
    </source>
</reference>
<sequence length="61" mass="7424">MRMAIIFFVTWTFRAKEKETYVFDGLSKIKFNSQNKISEIIEYETKHDVFYPFKKSSYGRQ</sequence>
<dbReference type="AlphaFoldDB" id="G9WI04"/>
<dbReference type="Proteomes" id="UP000004959">
    <property type="component" value="Chromosome"/>
</dbReference>
<comment type="caution">
    <text evidence="1">The sequence shown here is derived from an EMBL/GenBank/DDBJ whole genome shotgun (WGS) entry which is preliminary data.</text>
</comment>
<gene>
    <name evidence="1" type="ORF">OKIT_0780</name>
</gene>
<evidence type="ECO:0000313" key="1">
    <source>
        <dbReference type="EMBL" id="EHN58889.1"/>
    </source>
</evidence>
<name>G9WI04_9LACO</name>